<feature type="transmembrane region" description="Helical" evidence="8">
    <location>
        <begin position="12"/>
        <end position="36"/>
    </location>
</feature>
<evidence type="ECO:0000256" key="6">
    <source>
        <dbReference type="ARBA" id="ARBA00023136"/>
    </source>
</evidence>
<dbReference type="Proteomes" id="UP000199494">
    <property type="component" value="Unassembled WGS sequence"/>
</dbReference>
<evidence type="ECO:0000256" key="2">
    <source>
        <dbReference type="ARBA" id="ARBA00022692"/>
    </source>
</evidence>
<keyword evidence="4 9" id="KW-0067">ATP-binding</keyword>
<dbReference type="PROSITE" id="PS50893">
    <property type="entry name" value="ABC_TRANSPORTER_2"/>
    <property type="match status" value="1"/>
</dbReference>
<evidence type="ECO:0000256" key="8">
    <source>
        <dbReference type="SAM" id="Phobius"/>
    </source>
</evidence>
<reference evidence="9 10" key="1">
    <citation type="submission" date="2016-10" db="EMBL/GenBank/DDBJ databases">
        <authorList>
            <person name="de Groot N.N."/>
        </authorList>
    </citation>
    <scope>NUCLEOTIDE SEQUENCE [LARGE SCALE GENOMIC DNA]</scope>
    <source>
        <strain evidence="9 10">CGMCC 4.5506</strain>
    </source>
</reference>
<keyword evidence="10" id="KW-1185">Reference proteome</keyword>
<dbReference type="EMBL" id="FMZE01000006">
    <property type="protein sequence ID" value="SDD13531.1"/>
    <property type="molecule type" value="Genomic_DNA"/>
</dbReference>
<dbReference type="PANTHER" id="PTHR24221">
    <property type="entry name" value="ATP-BINDING CASSETTE SUB-FAMILY B"/>
    <property type="match status" value="1"/>
</dbReference>
<feature type="transmembrane region" description="Helical" evidence="8">
    <location>
        <begin position="235"/>
        <end position="257"/>
    </location>
</feature>
<dbReference type="InterPro" id="IPR003439">
    <property type="entry name" value="ABC_transporter-like_ATP-bd"/>
</dbReference>
<proteinExistence type="predicted"/>
<evidence type="ECO:0000256" key="7">
    <source>
        <dbReference type="SAM" id="MobiDB-lite"/>
    </source>
</evidence>
<dbReference type="InterPro" id="IPR036640">
    <property type="entry name" value="ABC1_TM_sf"/>
</dbReference>
<sequence>MRLYLRTIGERWRALLVLLGCSVIEGVPAFATGWLVERAVSEGFQQGRVAFGIGVLGVLLALFGVGALGSLLVFSRLGSVVEPLRDVLAGAVVRGVLGVRALPRCRIGEPDVPGILLRIEDVRQATGRLLGEIRGLVVTGVAAMAGLFVFAWQLALIVVVPVLLSSVIVVLSMPRSLARQQDLALAQERAERSAADVFAGMRDVVSCGAEASAAAGVCADVDRSERAAIAVARMAAVRAVAVGFGLLVPLLGVGFVAPGMVAEGRLTQGAAFGVLCYLVLGVLPAFNGLATTSGTTGKLFTALRGLGGGGKPDPLPAGSVAPGHAGISLRGVTFRWGPDAEPIVEGLSLDLVPGDRLTVVGESGLGKSTFAALLTGQLEPQRGRVLLGGEPVSRIAPAERHRIVGYLPSEPYLFAGSVRENLTVSSLSAGSVTDGQLLVSVAAVGAGEVVERLGGLSGEVGHRNRGLSVADAQLLALARLYASPAKVVVLDEATSCLTAEAEARAERAFAARGGTLVVMTSGPGPSPRQGRVLVLGTEPKHHADIRTQDAEIPARDAEMRIRAHDSDEPEVEHPIPRQARGRGERETRPASAHADRVAGTDVPLGKQP</sequence>
<dbReference type="Gene3D" id="1.20.1560.10">
    <property type="entry name" value="ABC transporter type 1, transmembrane domain"/>
    <property type="match status" value="1"/>
</dbReference>
<dbReference type="InterPro" id="IPR011527">
    <property type="entry name" value="ABC1_TM_dom"/>
</dbReference>
<evidence type="ECO:0000313" key="10">
    <source>
        <dbReference type="Proteomes" id="UP000199494"/>
    </source>
</evidence>
<dbReference type="RefSeq" id="WP_091805552.1">
    <property type="nucleotide sequence ID" value="NZ_CP016353.1"/>
</dbReference>
<dbReference type="AlphaFoldDB" id="A0A222VXX7"/>
<dbReference type="OrthoDB" id="9806127at2"/>
<dbReference type="SUPFAM" id="SSF90123">
    <property type="entry name" value="ABC transporter transmembrane region"/>
    <property type="match status" value="1"/>
</dbReference>
<dbReference type="GO" id="GO:0005886">
    <property type="term" value="C:plasma membrane"/>
    <property type="evidence" value="ECO:0007669"/>
    <property type="project" value="UniProtKB-SubCell"/>
</dbReference>
<keyword evidence="6 8" id="KW-0472">Membrane</keyword>
<evidence type="ECO:0000256" key="5">
    <source>
        <dbReference type="ARBA" id="ARBA00022989"/>
    </source>
</evidence>
<dbReference type="InterPro" id="IPR027417">
    <property type="entry name" value="P-loop_NTPase"/>
</dbReference>
<dbReference type="Pfam" id="PF00005">
    <property type="entry name" value="ABC_tran"/>
    <property type="match status" value="1"/>
</dbReference>
<gene>
    <name evidence="9" type="ORF">SAMN05421630_10672</name>
</gene>
<evidence type="ECO:0000256" key="4">
    <source>
        <dbReference type="ARBA" id="ARBA00022840"/>
    </source>
</evidence>
<dbReference type="GO" id="GO:0005524">
    <property type="term" value="F:ATP binding"/>
    <property type="evidence" value="ECO:0007669"/>
    <property type="project" value="UniProtKB-KW"/>
</dbReference>
<dbReference type="STRING" id="530584.SAMN05421630_10672"/>
<dbReference type="PROSITE" id="PS50929">
    <property type="entry name" value="ABC_TM1F"/>
    <property type="match status" value="1"/>
</dbReference>
<dbReference type="InterPro" id="IPR003593">
    <property type="entry name" value="AAA+_ATPase"/>
</dbReference>
<dbReference type="GO" id="GO:0140359">
    <property type="term" value="F:ABC-type transporter activity"/>
    <property type="evidence" value="ECO:0007669"/>
    <property type="project" value="InterPro"/>
</dbReference>
<evidence type="ECO:0000256" key="1">
    <source>
        <dbReference type="ARBA" id="ARBA00004651"/>
    </source>
</evidence>
<evidence type="ECO:0000313" key="9">
    <source>
        <dbReference type="EMBL" id="SDD13531.1"/>
    </source>
</evidence>
<dbReference type="SUPFAM" id="SSF52540">
    <property type="entry name" value="P-loop containing nucleoside triphosphate hydrolases"/>
    <property type="match status" value="1"/>
</dbReference>
<feature type="transmembrane region" description="Helical" evidence="8">
    <location>
        <begin position="156"/>
        <end position="173"/>
    </location>
</feature>
<keyword evidence="3" id="KW-0547">Nucleotide-binding</keyword>
<feature type="region of interest" description="Disordered" evidence="7">
    <location>
        <begin position="559"/>
        <end position="608"/>
    </location>
</feature>
<evidence type="ECO:0000256" key="3">
    <source>
        <dbReference type="ARBA" id="ARBA00022741"/>
    </source>
</evidence>
<keyword evidence="2 8" id="KW-0812">Transmembrane</keyword>
<dbReference type="KEGG" id="pmad:BAY61_30025"/>
<dbReference type="Pfam" id="PF00664">
    <property type="entry name" value="ABC_membrane"/>
    <property type="match status" value="1"/>
</dbReference>
<protein>
    <submittedName>
        <fullName evidence="9">ATP-binding cassette, subfamily C</fullName>
    </submittedName>
</protein>
<feature type="transmembrane region" description="Helical" evidence="8">
    <location>
        <begin position="48"/>
        <end position="74"/>
    </location>
</feature>
<dbReference type="SMART" id="SM00382">
    <property type="entry name" value="AAA"/>
    <property type="match status" value="1"/>
</dbReference>
<name>A0A222VXX7_9PSEU</name>
<dbReference type="GO" id="GO:0016887">
    <property type="term" value="F:ATP hydrolysis activity"/>
    <property type="evidence" value="ECO:0007669"/>
    <property type="project" value="InterPro"/>
</dbReference>
<keyword evidence="5 8" id="KW-1133">Transmembrane helix</keyword>
<dbReference type="CDD" id="cd03228">
    <property type="entry name" value="ABCC_MRP_Like"/>
    <property type="match status" value="1"/>
</dbReference>
<feature type="compositionally biased region" description="Basic and acidic residues" evidence="7">
    <location>
        <begin position="559"/>
        <end position="598"/>
    </location>
</feature>
<accession>A0A222VXX7</accession>
<comment type="subcellular location">
    <subcellularLocation>
        <location evidence="1">Cell membrane</location>
        <topology evidence="1">Multi-pass membrane protein</topology>
    </subcellularLocation>
</comment>
<dbReference type="GO" id="GO:0034040">
    <property type="term" value="F:ATPase-coupled lipid transmembrane transporter activity"/>
    <property type="evidence" value="ECO:0007669"/>
    <property type="project" value="TreeGrafter"/>
</dbReference>
<feature type="transmembrane region" description="Helical" evidence="8">
    <location>
        <begin position="269"/>
        <end position="290"/>
    </location>
</feature>
<dbReference type="PANTHER" id="PTHR24221:SF654">
    <property type="entry name" value="ATP-BINDING CASSETTE SUB-FAMILY B MEMBER 6"/>
    <property type="match status" value="1"/>
</dbReference>
<dbReference type="InterPro" id="IPR039421">
    <property type="entry name" value="Type_1_exporter"/>
</dbReference>
<organism evidence="9 10">
    <name type="scientific">Prauserella marina</name>
    <dbReference type="NCBI Taxonomy" id="530584"/>
    <lineage>
        <taxon>Bacteria</taxon>
        <taxon>Bacillati</taxon>
        <taxon>Actinomycetota</taxon>
        <taxon>Actinomycetes</taxon>
        <taxon>Pseudonocardiales</taxon>
        <taxon>Pseudonocardiaceae</taxon>
        <taxon>Prauserella</taxon>
    </lineage>
</organism>
<dbReference type="Gene3D" id="3.40.50.300">
    <property type="entry name" value="P-loop containing nucleotide triphosphate hydrolases"/>
    <property type="match status" value="1"/>
</dbReference>